<dbReference type="Pfam" id="PF13302">
    <property type="entry name" value="Acetyltransf_3"/>
    <property type="match status" value="1"/>
</dbReference>
<name>A0A432NZG4_9HYPH</name>
<dbReference type="Proteomes" id="UP000273611">
    <property type="component" value="Unassembled WGS sequence"/>
</dbReference>
<sequence length="185" mass="21276">MFDRQPVFENQRVHIRPLTQGDFDALYAVASDPLLWELHPASNRWRKDVFIELFNAALDSGGALAVIDKAANRIIGSSRFNMPNVKSSKAEIGWSYLARDYWGGAWNREIKRILMSHAFRFVDTVYFRIAEASMRSRRATEKLGTRLIEETEIIRMPDGTPVLHVFYEITKDEFAAQALLPSREV</sequence>
<dbReference type="EMBL" id="RIBW01000001">
    <property type="protein sequence ID" value="RUM05042.1"/>
    <property type="molecule type" value="Genomic_DNA"/>
</dbReference>
<feature type="domain" description="N-acetyltransferase" evidence="1">
    <location>
        <begin position="13"/>
        <end position="172"/>
    </location>
</feature>
<dbReference type="PROSITE" id="PS51186">
    <property type="entry name" value="GNAT"/>
    <property type="match status" value="1"/>
</dbReference>
<dbReference type="GO" id="GO:0016747">
    <property type="term" value="F:acyltransferase activity, transferring groups other than amino-acyl groups"/>
    <property type="evidence" value="ECO:0007669"/>
    <property type="project" value="InterPro"/>
</dbReference>
<protein>
    <submittedName>
        <fullName evidence="2">N-acetyltransferase</fullName>
    </submittedName>
</protein>
<dbReference type="PANTHER" id="PTHR43610:SF1">
    <property type="entry name" value="N-ACETYLTRANSFERASE DOMAIN-CONTAINING PROTEIN"/>
    <property type="match status" value="1"/>
</dbReference>
<evidence type="ECO:0000313" key="3">
    <source>
        <dbReference type="Proteomes" id="UP000273611"/>
    </source>
</evidence>
<dbReference type="PANTHER" id="PTHR43610">
    <property type="entry name" value="BLL6696 PROTEIN"/>
    <property type="match status" value="1"/>
</dbReference>
<evidence type="ECO:0000313" key="2">
    <source>
        <dbReference type="EMBL" id="RUM05042.1"/>
    </source>
</evidence>
<keyword evidence="2" id="KW-0808">Transferase</keyword>
<dbReference type="RefSeq" id="WP_127430135.1">
    <property type="nucleotide sequence ID" value="NZ_BMFI01000002.1"/>
</dbReference>
<dbReference type="Gene3D" id="3.40.630.30">
    <property type="match status" value="1"/>
</dbReference>
<comment type="caution">
    <text evidence="2">The sequence shown here is derived from an EMBL/GenBank/DDBJ whole genome shotgun (WGS) entry which is preliminary data.</text>
</comment>
<evidence type="ECO:0000259" key="1">
    <source>
        <dbReference type="PROSITE" id="PS51186"/>
    </source>
</evidence>
<gene>
    <name evidence="2" type="ORF">EEQ99_05970</name>
</gene>
<dbReference type="InterPro" id="IPR000182">
    <property type="entry name" value="GNAT_dom"/>
</dbReference>
<dbReference type="SUPFAM" id="SSF55729">
    <property type="entry name" value="Acyl-CoA N-acyltransferases (Nat)"/>
    <property type="match status" value="1"/>
</dbReference>
<dbReference type="InterPro" id="IPR016181">
    <property type="entry name" value="Acyl_CoA_acyltransferase"/>
</dbReference>
<organism evidence="2 3">
    <name type="scientific">Rhizobium anhuiense</name>
    <dbReference type="NCBI Taxonomy" id="1184720"/>
    <lineage>
        <taxon>Bacteria</taxon>
        <taxon>Pseudomonadati</taxon>
        <taxon>Pseudomonadota</taxon>
        <taxon>Alphaproteobacteria</taxon>
        <taxon>Hyphomicrobiales</taxon>
        <taxon>Rhizobiaceae</taxon>
        <taxon>Rhizobium/Agrobacterium group</taxon>
        <taxon>Rhizobium</taxon>
    </lineage>
</organism>
<proteinExistence type="predicted"/>
<accession>A0A432NZG4</accession>
<dbReference type="AlphaFoldDB" id="A0A432NZG4"/>
<reference evidence="2 3" key="1">
    <citation type="journal article" date="2015" name="Int. J. Syst. Evol. Microbiol.">
        <title>Rhizobium anhuiense sp. nov., isolated from effective nodules of Vicia faba and Pisum sativum.</title>
        <authorList>
            <person name="Zhang Y.J."/>
            <person name="Zheng W.T."/>
            <person name="Everall I."/>
            <person name="Young J.P."/>
            <person name="Zhang X.X."/>
            <person name="Tian C.F."/>
            <person name="Sui X.H."/>
            <person name="Wang E.T."/>
            <person name="Chen W.X."/>
        </authorList>
    </citation>
    <scope>NUCLEOTIDE SEQUENCE [LARGE SCALE GENOMIC DNA]</scope>
    <source>
        <strain evidence="2 3">CCBAU 23252</strain>
    </source>
</reference>